<dbReference type="PANTHER" id="PTHR47706:SF9">
    <property type="entry name" value="NMRA-LIKE DOMAIN-CONTAINING PROTEIN-RELATED"/>
    <property type="match status" value="1"/>
</dbReference>
<sequence length="303" mass="33694">MLVLIAGVSGNLGQRLASAALARGLQVRGLGRKPERLSPELLDSLESFVKSDSYYDIPAIEKAMSGIDSVISAYTSSPVLDLDGNLLLLRAAERAQIKIFVASSWNNDWTNIKFGDFENYDAHIAFEKHVALTSPIKPVYFFTGIFTDLIYSPYGPGGFELKEGKAKMSYWGNGNLVKYPWSATEDIAAWTIEILMNGKGVQEGKGGFFRFCSGENTVEEFAAIYQNCTGTEVEVVNEGRLEDLEAEVARDRETKGRAAWFEYLPKVALLLGNKGSWKWDEREILDHVKAPTALESWLKRQTS</sequence>
<dbReference type="Proteomes" id="UP000616885">
    <property type="component" value="Unassembled WGS sequence"/>
</dbReference>
<organism evidence="4 5">
    <name type="scientific">Bionectria ochroleuca</name>
    <name type="common">Gliocladium roseum</name>
    <dbReference type="NCBI Taxonomy" id="29856"/>
    <lineage>
        <taxon>Eukaryota</taxon>
        <taxon>Fungi</taxon>
        <taxon>Dikarya</taxon>
        <taxon>Ascomycota</taxon>
        <taxon>Pezizomycotina</taxon>
        <taxon>Sordariomycetes</taxon>
        <taxon>Hypocreomycetidae</taxon>
        <taxon>Hypocreales</taxon>
        <taxon>Bionectriaceae</taxon>
        <taxon>Clonostachys</taxon>
    </lineage>
</organism>
<feature type="domain" description="NmrA-like" evidence="3">
    <location>
        <begin position="2"/>
        <end position="235"/>
    </location>
</feature>
<name>A0A8H7NGT3_BIOOC</name>
<dbReference type="InterPro" id="IPR036291">
    <property type="entry name" value="NAD(P)-bd_dom_sf"/>
</dbReference>
<dbReference type="PANTHER" id="PTHR47706">
    <property type="entry name" value="NMRA-LIKE FAMILY PROTEIN"/>
    <property type="match status" value="1"/>
</dbReference>
<dbReference type="EMBL" id="JADCTT010000003">
    <property type="protein sequence ID" value="KAF9755648.1"/>
    <property type="molecule type" value="Genomic_DNA"/>
</dbReference>
<accession>A0A8H7NGT3</accession>
<evidence type="ECO:0000313" key="5">
    <source>
        <dbReference type="Proteomes" id="UP000616885"/>
    </source>
</evidence>
<comment type="caution">
    <text evidence="4">The sequence shown here is derived from an EMBL/GenBank/DDBJ whole genome shotgun (WGS) entry which is preliminary data.</text>
</comment>
<proteinExistence type="predicted"/>
<evidence type="ECO:0000259" key="3">
    <source>
        <dbReference type="Pfam" id="PF05368"/>
    </source>
</evidence>
<dbReference type="Gene3D" id="3.40.50.720">
    <property type="entry name" value="NAD(P)-binding Rossmann-like Domain"/>
    <property type="match status" value="1"/>
</dbReference>
<dbReference type="AlphaFoldDB" id="A0A8H7NGT3"/>
<evidence type="ECO:0000256" key="2">
    <source>
        <dbReference type="ARBA" id="ARBA00023002"/>
    </source>
</evidence>
<dbReference type="InterPro" id="IPR008030">
    <property type="entry name" value="NmrA-like"/>
</dbReference>
<dbReference type="InterPro" id="IPR051609">
    <property type="entry name" value="NmrA/Isoflavone_reductase-like"/>
</dbReference>
<evidence type="ECO:0000313" key="4">
    <source>
        <dbReference type="EMBL" id="KAF9755648.1"/>
    </source>
</evidence>
<reference evidence="4" key="1">
    <citation type="submission" date="2020-10" db="EMBL/GenBank/DDBJ databases">
        <title>High-Quality Genome Resource of Clonostachys rosea strain S41 by Oxford Nanopore Long-Read Sequencing.</title>
        <authorList>
            <person name="Wang H."/>
        </authorList>
    </citation>
    <scope>NUCLEOTIDE SEQUENCE</scope>
    <source>
        <strain evidence="4">S41</strain>
    </source>
</reference>
<dbReference type="GO" id="GO:0016491">
    <property type="term" value="F:oxidoreductase activity"/>
    <property type="evidence" value="ECO:0007669"/>
    <property type="project" value="UniProtKB-KW"/>
</dbReference>
<dbReference type="SUPFAM" id="SSF51735">
    <property type="entry name" value="NAD(P)-binding Rossmann-fold domains"/>
    <property type="match status" value="1"/>
</dbReference>
<dbReference type="Pfam" id="PF05368">
    <property type="entry name" value="NmrA"/>
    <property type="match status" value="1"/>
</dbReference>
<keyword evidence="2" id="KW-0560">Oxidoreductase</keyword>
<protein>
    <recommendedName>
        <fullName evidence="3">NmrA-like domain-containing protein</fullName>
    </recommendedName>
</protein>
<keyword evidence="1" id="KW-0521">NADP</keyword>
<evidence type="ECO:0000256" key="1">
    <source>
        <dbReference type="ARBA" id="ARBA00022857"/>
    </source>
</evidence>
<gene>
    <name evidence="4" type="ORF">IM811_011089</name>
</gene>